<evidence type="ECO:0000256" key="1">
    <source>
        <dbReference type="SAM" id="Phobius"/>
    </source>
</evidence>
<reference evidence="2 3" key="1">
    <citation type="submission" date="2021-06" db="EMBL/GenBank/DDBJ databases">
        <authorList>
            <person name="Palmer J.M."/>
        </authorList>
    </citation>
    <scope>NUCLEOTIDE SEQUENCE [LARGE SCALE GENOMIC DNA]</scope>
    <source>
        <strain evidence="2 3">XC_2019</strain>
        <tissue evidence="2">Muscle</tissue>
    </source>
</reference>
<name>A0ABV0RLL2_9TELE</name>
<keyword evidence="3" id="KW-1185">Reference proteome</keyword>
<dbReference type="EMBL" id="JAHRIN010050957">
    <property type="protein sequence ID" value="MEQ2209074.1"/>
    <property type="molecule type" value="Genomic_DNA"/>
</dbReference>
<dbReference type="Proteomes" id="UP001434883">
    <property type="component" value="Unassembled WGS sequence"/>
</dbReference>
<comment type="caution">
    <text evidence="2">The sequence shown here is derived from an EMBL/GenBank/DDBJ whole genome shotgun (WGS) entry which is preliminary data.</text>
</comment>
<keyword evidence="1" id="KW-1133">Transmembrane helix</keyword>
<keyword evidence="1" id="KW-0472">Membrane</keyword>
<keyword evidence="1" id="KW-0812">Transmembrane</keyword>
<protein>
    <submittedName>
        <fullName evidence="2">Uncharacterized protein</fullName>
    </submittedName>
</protein>
<accession>A0ABV0RLL2</accession>
<feature type="non-terminal residue" evidence="2">
    <location>
        <position position="60"/>
    </location>
</feature>
<sequence>MAGGVRRKTPASPSPMWGKLHTLWQDKHLVLFKTEHTLMVVSVLWILEIGINFWVIQKVA</sequence>
<evidence type="ECO:0000313" key="2">
    <source>
        <dbReference type="EMBL" id="MEQ2209074.1"/>
    </source>
</evidence>
<gene>
    <name evidence="2" type="ORF">XENOCAPTIV_023761</name>
</gene>
<feature type="transmembrane region" description="Helical" evidence="1">
    <location>
        <begin position="37"/>
        <end position="56"/>
    </location>
</feature>
<organism evidence="2 3">
    <name type="scientific">Xenoophorus captivus</name>
    <dbReference type="NCBI Taxonomy" id="1517983"/>
    <lineage>
        <taxon>Eukaryota</taxon>
        <taxon>Metazoa</taxon>
        <taxon>Chordata</taxon>
        <taxon>Craniata</taxon>
        <taxon>Vertebrata</taxon>
        <taxon>Euteleostomi</taxon>
        <taxon>Actinopterygii</taxon>
        <taxon>Neopterygii</taxon>
        <taxon>Teleostei</taxon>
        <taxon>Neoteleostei</taxon>
        <taxon>Acanthomorphata</taxon>
        <taxon>Ovalentaria</taxon>
        <taxon>Atherinomorphae</taxon>
        <taxon>Cyprinodontiformes</taxon>
        <taxon>Goodeidae</taxon>
        <taxon>Xenoophorus</taxon>
    </lineage>
</organism>
<proteinExistence type="predicted"/>
<evidence type="ECO:0000313" key="3">
    <source>
        <dbReference type="Proteomes" id="UP001434883"/>
    </source>
</evidence>